<evidence type="ECO:0000256" key="2">
    <source>
        <dbReference type="ARBA" id="ARBA00022448"/>
    </source>
</evidence>
<evidence type="ECO:0000256" key="7">
    <source>
        <dbReference type="ARBA" id="ARBA00023136"/>
    </source>
</evidence>
<feature type="transmembrane region" description="Helical" evidence="8">
    <location>
        <begin position="67"/>
        <end position="84"/>
    </location>
</feature>
<feature type="transmembrane region" description="Helical" evidence="8">
    <location>
        <begin position="42"/>
        <end position="60"/>
    </location>
</feature>
<evidence type="ECO:0000256" key="8">
    <source>
        <dbReference type="SAM" id="Phobius"/>
    </source>
</evidence>
<feature type="transmembrane region" description="Helical" evidence="8">
    <location>
        <begin position="250"/>
        <end position="278"/>
    </location>
</feature>
<dbReference type="Pfam" id="PF02653">
    <property type="entry name" value="BPD_transp_2"/>
    <property type="match status" value="1"/>
</dbReference>
<comment type="subcellular location">
    <subcellularLocation>
        <location evidence="1">Cell membrane</location>
        <topology evidence="1">Multi-pass membrane protein</topology>
    </subcellularLocation>
</comment>
<dbReference type="AlphaFoldDB" id="A0A382DHP9"/>
<name>A0A382DHP9_9ZZZZ</name>
<proteinExistence type="predicted"/>
<dbReference type="CDD" id="cd06579">
    <property type="entry name" value="TM_PBP1_transp_AraH_like"/>
    <property type="match status" value="1"/>
</dbReference>
<dbReference type="GO" id="GO:0005886">
    <property type="term" value="C:plasma membrane"/>
    <property type="evidence" value="ECO:0007669"/>
    <property type="project" value="UniProtKB-SubCell"/>
</dbReference>
<evidence type="ECO:0000256" key="5">
    <source>
        <dbReference type="ARBA" id="ARBA00022692"/>
    </source>
</evidence>
<evidence type="ECO:0000256" key="1">
    <source>
        <dbReference type="ARBA" id="ARBA00004651"/>
    </source>
</evidence>
<keyword evidence="4" id="KW-0997">Cell inner membrane</keyword>
<keyword evidence="3" id="KW-1003">Cell membrane</keyword>
<keyword evidence="2" id="KW-0813">Transport</keyword>
<evidence type="ECO:0000256" key="4">
    <source>
        <dbReference type="ARBA" id="ARBA00022519"/>
    </source>
</evidence>
<gene>
    <name evidence="9" type="ORF">METZ01_LOCUS190001</name>
</gene>
<dbReference type="GO" id="GO:0022857">
    <property type="term" value="F:transmembrane transporter activity"/>
    <property type="evidence" value="ECO:0007669"/>
    <property type="project" value="InterPro"/>
</dbReference>
<protein>
    <recommendedName>
        <fullName evidence="10">ATPase</fullName>
    </recommendedName>
</protein>
<keyword evidence="7 8" id="KW-0472">Membrane</keyword>
<sequence>MSLKLKKLMGWEGFLLVVLLLIICVNSFNSSAFLTVENQVNLFVLSVEKIIIALIMTFIILNAEIDLSVASMMGLAACALGWMVESGTSTSTAIGLCLIIGLVGGAFNAYWITIVKLPSLVVTLAMLIGFRGLARVLIEDRSIRVFPPWFENLGQQPILGPLPLSILIFLVLLVIAVVILQYTGFGRYVYVIGISQEVATYSGVRVARVKTILFMVSGLISALAGILFSARLGSVRGDMGLGFELDIITMVLLGGVSIFGGAGSIYGVILSILIVLYLRNGMSLSNVTGHIQTGVIGVILILSAMIPNIKSWLESIFDKKYAP</sequence>
<keyword evidence="5 8" id="KW-0812">Transmembrane</keyword>
<feature type="transmembrane region" description="Helical" evidence="8">
    <location>
        <begin position="212"/>
        <end position="230"/>
    </location>
</feature>
<dbReference type="PANTHER" id="PTHR32196:SF71">
    <property type="entry name" value="AUTOINDUCER 2 IMPORT SYSTEM PERMEASE PROTEIN LSRD"/>
    <property type="match status" value="1"/>
</dbReference>
<feature type="transmembrane region" description="Helical" evidence="8">
    <location>
        <begin position="90"/>
        <end position="112"/>
    </location>
</feature>
<evidence type="ECO:0000256" key="6">
    <source>
        <dbReference type="ARBA" id="ARBA00022989"/>
    </source>
</evidence>
<organism evidence="9">
    <name type="scientific">marine metagenome</name>
    <dbReference type="NCBI Taxonomy" id="408172"/>
    <lineage>
        <taxon>unclassified sequences</taxon>
        <taxon>metagenomes</taxon>
        <taxon>ecological metagenomes</taxon>
    </lineage>
</organism>
<evidence type="ECO:0000256" key="3">
    <source>
        <dbReference type="ARBA" id="ARBA00022475"/>
    </source>
</evidence>
<evidence type="ECO:0008006" key="10">
    <source>
        <dbReference type="Google" id="ProtNLM"/>
    </source>
</evidence>
<feature type="transmembrane region" description="Helical" evidence="8">
    <location>
        <begin position="290"/>
        <end position="309"/>
    </location>
</feature>
<dbReference type="InterPro" id="IPR001851">
    <property type="entry name" value="ABC_transp_permease"/>
</dbReference>
<evidence type="ECO:0000313" key="9">
    <source>
        <dbReference type="EMBL" id="SVB37147.1"/>
    </source>
</evidence>
<dbReference type="EMBL" id="UINC01039127">
    <property type="protein sequence ID" value="SVB37147.1"/>
    <property type="molecule type" value="Genomic_DNA"/>
</dbReference>
<feature type="transmembrane region" description="Helical" evidence="8">
    <location>
        <begin position="158"/>
        <end position="180"/>
    </location>
</feature>
<dbReference type="PANTHER" id="PTHR32196">
    <property type="entry name" value="ABC TRANSPORTER PERMEASE PROTEIN YPHD-RELATED-RELATED"/>
    <property type="match status" value="1"/>
</dbReference>
<reference evidence="9" key="1">
    <citation type="submission" date="2018-05" db="EMBL/GenBank/DDBJ databases">
        <authorList>
            <person name="Lanie J.A."/>
            <person name="Ng W.-L."/>
            <person name="Kazmierczak K.M."/>
            <person name="Andrzejewski T.M."/>
            <person name="Davidsen T.M."/>
            <person name="Wayne K.J."/>
            <person name="Tettelin H."/>
            <person name="Glass J.I."/>
            <person name="Rusch D."/>
            <person name="Podicherti R."/>
            <person name="Tsui H.-C.T."/>
            <person name="Winkler M.E."/>
        </authorList>
    </citation>
    <scope>NUCLEOTIDE SEQUENCE</scope>
</reference>
<feature type="transmembrane region" description="Helical" evidence="8">
    <location>
        <begin position="119"/>
        <end position="138"/>
    </location>
</feature>
<keyword evidence="6 8" id="KW-1133">Transmembrane helix</keyword>
<accession>A0A382DHP9</accession>